<evidence type="ECO:0000313" key="6">
    <source>
        <dbReference type="EMBL" id="SFB14362.1"/>
    </source>
</evidence>
<dbReference type="OrthoDB" id="188924at2"/>
<keyword evidence="3 5" id="KW-1133">Transmembrane helix</keyword>
<evidence type="ECO:0000313" key="7">
    <source>
        <dbReference type="Proteomes" id="UP000199012"/>
    </source>
</evidence>
<feature type="transmembrane region" description="Helical" evidence="5">
    <location>
        <begin position="20"/>
        <end position="41"/>
    </location>
</feature>
<evidence type="ECO:0000256" key="3">
    <source>
        <dbReference type="ARBA" id="ARBA00022989"/>
    </source>
</evidence>
<protein>
    <submittedName>
        <fullName evidence="6">Predicted Fe2+/Mn2+ transporter, VIT1/CCC1 family</fullName>
    </submittedName>
</protein>
<feature type="transmembrane region" description="Helical" evidence="5">
    <location>
        <begin position="170"/>
        <end position="190"/>
    </location>
</feature>
<name>A0A1I0YMD2_9CELL</name>
<keyword evidence="7" id="KW-1185">Reference proteome</keyword>
<dbReference type="GO" id="GO:0030026">
    <property type="term" value="P:intracellular manganese ion homeostasis"/>
    <property type="evidence" value="ECO:0007669"/>
    <property type="project" value="InterPro"/>
</dbReference>
<sequence length="191" mass="18498">MALLAPARTPVRTAADLNRLRAAVLGANDGVVSVAAAVLGVAGAAPAAHVLVVAGVAVLVGGALSMAAGEYVSVSSQRDAERAAAAAGATRADRTLDDEEHVNPWQAALASCAAFTVGGLVPLLAVLVAPAGALRLPVTVVAVVAALVLTGVLSARFGGAPVVRAVLRNVLGGGVAMAVTYGVGTLVGSAL</sequence>
<proteinExistence type="predicted"/>
<evidence type="ECO:0000256" key="2">
    <source>
        <dbReference type="ARBA" id="ARBA00022692"/>
    </source>
</evidence>
<dbReference type="InterPro" id="IPR008217">
    <property type="entry name" value="Ccc1_fam"/>
</dbReference>
<dbReference type="PANTHER" id="PTHR31851">
    <property type="entry name" value="FE(2+)/MN(2+) TRANSPORTER PCL1"/>
    <property type="match status" value="1"/>
</dbReference>
<evidence type="ECO:0000256" key="5">
    <source>
        <dbReference type="SAM" id="Phobius"/>
    </source>
</evidence>
<organism evidence="6 7">
    <name type="scientific">Cellulomonas marina</name>
    <dbReference type="NCBI Taxonomy" id="988821"/>
    <lineage>
        <taxon>Bacteria</taxon>
        <taxon>Bacillati</taxon>
        <taxon>Actinomycetota</taxon>
        <taxon>Actinomycetes</taxon>
        <taxon>Micrococcales</taxon>
        <taxon>Cellulomonadaceae</taxon>
        <taxon>Cellulomonas</taxon>
    </lineage>
</organism>
<dbReference type="STRING" id="988821.SAMN05421867_10834"/>
<evidence type="ECO:0000256" key="1">
    <source>
        <dbReference type="ARBA" id="ARBA00004127"/>
    </source>
</evidence>
<dbReference type="Proteomes" id="UP000199012">
    <property type="component" value="Unassembled WGS sequence"/>
</dbReference>
<keyword evidence="4 5" id="KW-0472">Membrane</keyword>
<dbReference type="Pfam" id="PF01988">
    <property type="entry name" value="VIT1"/>
    <property type="match status" value="2"/>
</dbReference>
<gene>
    <name evidence="6" type="ORF">SAMN05421867_10834</name>
</gene>
<dbReference type="GO" id="GO:0012505">
    <property type="term" value="C:endomembrane system"/>
    <property type="evidence" value="ECO:0007669"/>
    <property type="project" value="UniProtKB-SubCell"/>
</dbReference>
<keyword evidence="2 5" id="KW-0812">Transmembrane</keyword>
<dbReference type="AlphaFoldDB" id="A0A1I0YMD2"/>
<evidence type="ECO:0000256" key="4">
    <source>
        <dbReference type="ARBA" id="ARBA00023136"/>
    </source>
</evidence>
<dbReference type="EMBL" id="FOKA01000008">
    <property type="protein sequence ID" value="SFB14362.1"/>
    <property type="molecule type" value="Genomic_DNA"/>
</dbReference>
<comment type="subcellular location">
    <subcellularLocation>
        <location evidence="1">Endomembrane system</location>
        <topology evidence="1">Multi-pass membrane protein</topology>
    </subcellularLocation>
</comment>
<feature type="transmembrane region" description="Helical" evidence="5">
    <location>
        <begin position="48"/>
        <end position="68"/>
    </location>
</feature>
<reference evidence="6 7" key="1">
    <citation type="submission" date="2016-10" db="EMBL/GenBank/DDBJ databases">
        <authorList>
            <person name="de Groot N.N."/>
        </authorList>
    </citation>
    <scope>NUCLEOTIDE SEQUENCE [LARGE SCALE GENOMIC DNA]</scope>
    <source>
        <strain evidence="6 7">CGMCC 4.6945</strain>
    </source>
</reference>
<feature type="transmembrane region" description="Helical" evidence="5">
    <location>
        <begin position="105"/>
        <end position="129"/>
    </location>
</feature>
<feature type="transmembrane region" description="Helical" evidence="5">
    <location>
        <begin position="136"/>
        <end position="158"/>
    </location>
</feature>
<dbReference type="RefSeq" id="WP_090032821.1">
    <property type="nucleotide sequence ID" value="NZ_BONM01000001.1"/>
</dbReference>
<dbReference type="GO" id="GO:0005384">
    <property type="term" value="F:manganese ion transmembrane transporter activity"/>
    <property type="evidence" value="ECO:0007669"/>
    <property type="project" value="InterPro"/>
</dbReference>
<accession>A0A1I0YMD2</accession>